<dbReference type="AlphaFoldDB" id="A0A2U1QAI3"/>
<evidence type="ECO:0000256" key="4">
    <source>
        <dbReference type="ARBA" id="ARBA00023015"/>
    </source>
</evidence>
<evidence type="ECO:0000256" key="1">
    <source>
        <dbReference type="ARBA" id="ARBA00004123"/>
    </source>
</evidence>
<proteinExistence type="inferred from homology"/>
<evidence type="ECO:0000313" key="9">
    <source>
        <dbReference type="Proteomes" id="UP000245207"/>
    </source>
</evidence>
<keyword evidence="5" id="KW-0804">Transcription</keyword>
<evidence type="ECO:0000256" key="5">
    <source>
        <dbReference type="ARBA" id="ARBA00023163"/>
    </source>
</evidence>
<comment type="caution">
    <text evidence="8">The sequence shown here is derived from an EMBL/GenBank/DDBJ whole genome shotgun (WGS) entry which is preliminary data.</text>
</comment>
<dbReference type="OrthoDB" id="436852at2759"/>
<keyword evidence="9" id="KW-1185">Reference proteome</keyword>
<evidence type="ECO:0000256" key="6">
    <source>
        <dbReference type="ARBA" id="ARBA00023242"/>
    </source>
</evidence>
<dbReference type="STRING" id="35608.A0A2U1QAI3"/>
<organism evidence="8 9">
    <name type="scientific">Artemisia annua</name>
    <name type="common">Sweet wormwood</name>
    <dbReference type="NCBI Taxonomy" id="35608"/>
    <lineage>
        <taxon>Eukaryota</taxon>
        <taxon>Viridiplantae</taxon>
        <taxon>Streptophyta</taxon>
        <taxon>Embryophyta</taxon>
        <taxon>Tracheophyta</taxon>
        <taxon>Spermatophyta</taxon>
        <taxon>Magnoliopsida</taxon>
        <taxon>eudicotyledons</taxon>
        <taxon>Gunneridae</taxon>
        <taxon>Pentapetalae</taxon>
        <taxon>asterids</taxon>
        <taxon>campanulids</taxon>
        <taxon>Asterales</taxon>
        <taxon>Asteraceae</taxon>
        <taxon>Asteroideae</taxon>
        <taxon>Anthemideae</taxon>
        <taxon>Artemisiinae</taxon>
        <taxon>Artemisia</taxon>
    </lineage>
</organism>
<sequence length="158" mass="18129">MVAFPDPHTYVHTPVWNERTSDPRADKVELARQKRKAESSLLSLQKRLLNSGSGVGVASTSEAVKESKRVRYAGHYAVKAKYYYTVESTLSFEAVKSMIEEDLKLLLGCYKLTFKRRPIKSMGNVWVKTDRDWHIVVLIYMMVGYIVFLELEDFPSCS</sequence>
<dbReference type="PANTHER" id="PTHR46338">
    <property type="entry name" value="TRANSCRIPTION INITIATION FACTOR TFIID SUBUNIT 8"/>
    <property type="match status" value="1"/>
</dbReference>
<evidence type="ECO:0000259" key="7">
    <source>
        <dbReference type="Pfam" id="PF10406"/>
    </source>
</evidence>
<comment type="similarity">
    <text evidence="2">Belongs to the TAF8 family.</text>
</comment>
<keyword evidence="6" id="KW-0539">Nucleus</keyword>
<dbReference type="Proteomes" id="UP000245207">
    <property type="component" value="Unassembled WGS sequence"/>
</dbReference>
<dbReference type="InterPro" id="IPR037818">
    <property type="entry name" value="TAF8"/>
</dbReference>
<dbReference type="EMBL" id="PKPP01000275">
    <property type="protein sequence ID" value="PWA94952.1"/>
    <property type="molecule type" value="Genomic_DNA"/>
</dbReference>
<evidence type="ECO:0000256" key="2">
    <source>
        <dbReference type="ARBA" id="ARBA00008767"/>
    </source>
</evidence>
<dbReference type="InterPro" id="IPR019473">
    <property type="entry name" value="TFIID_su8_C"/>
</dbReference>
<dbReference type="Pfam" id="PF10406">
    <property type="entry name" value="TAF8_C"/>
    <property type="match status" value="1"/>
</dbReference>
<keyword evidence="4" id="KW-0805">Transcription regulation</keyword>
<name>A0A2U1QAI3_ARTAN</name>
<feature type="domain" description="Transcription factor TFIID subunit 8 C-terminal" evidence="7">
    <location>
        <begin position="1"/>
        <end position="44"/>
    </location>
</feature>
<protein>
    <recommendedName>
        <fullName evidence="3">Transcription initiation factor TFIID subunit 8</fullName>
    </recommendedName>
</protein>
<dbReference type="PANTHER" id="PTHR46338:SF1">
    <property type="entry name" value="TRANSCRIPTION INITIATION FACTOR TFIID SUBUNIT 8"/>
    <property type="match status" value="1"/>
</dbReference>
<reference evidence="8 9" key="1">
    <citation type="journal article" date="2018" name="Mol. Plant">
        <title>The genome of Artemisia annua provides insight into the evolution of Asteraceae family and artemisinin biosynthesis.</title>
        <authorList>
            <person name="Shen Q."/>
            <person name="Zhang L."/>
            <person name="Liao Z."/>
            <person name="Wang S."/>
            <person name="Yan T."/>
            <person name="Shi P."/>
            <person name="Liu M."/>
            <person name="Fu X."/>
            <person name="Pan Q."/>
            <person name="Wang Y."/>
            <person name="Lv Z."/>
            <person name="Lu X."/>
            <person name="Zhang F."/>
            <person name="Jiang W."/>
            <person name="Ma Y."/>
            <person name="Chen M."/>
            <person name="Hao X."/>
            <person name="Li L."/>
            <person name="Tang Y."/>
            <person name="Lv G."/>
            <person name="Zhou Y."/>
            <person name="Sun X."/>
            <person name="Brodelius P.E."/>
            <person name="Rose J.K.C."/>
            <person name="Tang K."/>
        </authorList>
    </citation>
    <scope>NUCLEOTIDE SEQUENCE [LARGE SCALE GENOMIC DNA]</scope>
    <source>
        <strain evidence="9">cv. Huhao1</strain>
        <tissue evidence="8">Leaf</tissue>
    </source>
</reference>
<gene>
    <name evidence="8" type="ORF">CTI12_AA054530</name>
</gene>
<evidence type="ECO:0000256" key="3">
    <source>
        <dbReference type="ARBA" id="ARBA00017307"/>
    </source>
</evidence>
<comment type="subcellular location">
    <subcellularLocation>
        <location evidence="1">Nucleus</location>
    </subcellularLocation>
</comment>
<accession>A0A2U1QAI3</accession>
<evidence type="ECO:0000313" key="8">
    <source>
        <dbReference type="EMBL" id="PWA94952.1"/>
    </source>
</evidence>
<dbReference type="CDD" id="cd08049">
    <property type="entry name" value="TAF8"/>
    <property type="match status" value="1"/>
</dbReference>
<dbReference type="GO" id="GO:0005669">
    <property type="term" value="C:transcription factor TFIID complex"/>
    <property type="evidence" value="ECO:0007669"/>
    <property type="project" value="InterPro"/>
</dbReference>